<evidence type="ECO:0000256" key="1">
    <source>
        <dbReference type="SAM" id="Phobius"/>
    </source>
</evidence>
<dbReference type="PANTHER" id="PTHR40078">
    <property type="entry name" value="INTEGRAL MEMBRANE PROTEIN-RELATED"/>
    <property type="match status" value="1"/>
</dbReference>
<comment type="caution">
    <text evidence="2">The sequence shown here is derived from an EMBL/GenBank/DDBJ whole genome shotgun (WGS) entry which is preliminary data.</text>
</comment>
<protein>
    <submittedName>
        <fullName evidence="2">Membrane protein YczE</fullName>
    </submittedName>
</protein>
<feature type="transmembrane region" description="Helical" evidence="1">
    <location>
        <begin position="7"/>
        <end position="29"/>
    </location>
</feature>
<dbReference type="RefSeq" id="WP_209460655.1">
    <property type="nucleotide sequence ID" value="NZ_JAGGKC010000031.1"/>
</dbReference>
<name>A0ABS4G7F3_9CLOT</name>
<organism evidence="2 3">
    <name type="scientific">Youngiibacter multivorans</name>
    <dbReference type="NCBI Taxonomy" id="937251"/>
    <lineage>
        <taxon>Bacteria</taxon>
        <taxon>Bacillati</taxon>
        <taxon>Bacillota</taxon>
        <taxon>Clostridia</taxon>
        <taxon>Eubacteriales</taxon>
        <taxon>Clostridiaceae</taxon>
        <taxon>Youngiibacter</taxon>
    </lineage>
</organism>
<feature type="transmembrane region" description="Helical" evidence="1">
    <location>
        <begin position="109"/>
        <end position="135"/>
    </location>
</feature>
<dbReference type="InterPro" id="IPR038750">
    <property type="entry name" value="YczE/YyaS-like"/>
</dbReference>
<keyword evidence="1" id="KW-0812">Transmembrane</keyword>
<accession>A0ABS4G7F3</accession>
<evidence type="ECO:0000313" key="3">
    <source>
        <dbReference type="Proteomes" id="UP001519271"/>
    </source>
</evidence>
<proteinExistence type="predicted"/>
<evidence type="ECO:0000313" key="2">
    <source>
        <dbReference type="EMBL" id="MBP1920482.1"/>
    </source>
</evidence>
<reference evidence="2 3" key="1">
    <citation type="submission" date="2021-03" db="EMBL/GenBank/DDBJ databases">
        <title>Genomic Encyclopedia of Type Strains, Phase IV (KMG-IV): sequencing the most valuable type-strain genomes for metagenomic binning, comparative biology and taxonomic classification.</title>
        <authorList>
            <person name="Goeker M."/>
        </authorList>
    </citation>
    <scope>NUCLEOTIDE SEQUENCE [LARGE SCALE GENOMIC DNA]</scope>
    <source>
        <strain evidence="2 3">DSM 6139</strain>
    </source>
</reference>
<keyword evidence="1" id="KW-0472">Membrane</keyword>
<dbReference type="EMBL" id="JAGGKC010000031">
    <property type="protein sequence ID" value="MBP1920482.1"/>
    <property type="molecule type" value="Genomic_DNA"/>
</dbReference>
<gene>
    <name evidence="2" type="ORF">J2Z34_002994</name>
</gene>
<feature type="transmembrane region" description="Helical" evidence="1">
    <location>
        <begin position="156"/>
        <end position="177"/>
    </location>
</feature>
<keyword evidence="1" id="KW-1133">Transmembrane helix</keyword>
<feature type="transmembrane region" description="Helical" evidence="1">
    <location>
        <begin position="49"/>
        <end position="68"/>
    </location>
</feature>
<dbReference type="PANTHER" id="PTHR40078:SF1">
    <property type="entry name" value="INTEGRAL MEMBRANE PROTEIN"/>
    <property type="match status" value="1"/>
</dbReference>
<dbReference type="Pfam" id="PF19700">
    <property type="entry name" value="DUF6198"/>
    <property type="match status" value="1"/>
</dbReference>
<sequence length="211" mass="23474">MPNIRRFIVYILGLVVLSFGIAFSIRSGLGVSPVSSIPYTLSRITGKTVGFTTTAFYSFCIFLQLLILKKDFKLRHLLQFVFSYVFGLFTDMSMFLTRNLATDIYPVRLAMLAVSLVLIAFGVYTVVLTDVVMNAPDGLVKTISDHWHVEFSKVKSIFDVICVSTSIILSLVFMGNITGLREGTIIASLSIGRLIGVVSRRYKEKIASLYS</sequence>
<dbReference type="Proteomes" id="UP001519271">
    <property type="component" value="Unassembled WGS sequence"/>
</dbReference>
<keyword evidence="3" id="KW-1185">Reference proteome</keyword>